<accession>B9R991</accession>
<dbReference type="InterPro" id="IPR036396">
    <property type="entry name" value="Cyt_P450_sf"/>
</dbReference>
<evidence type="ECO:0000256" key="8">
    <source>
        <dbReference type="ARBA" id="ARBA00023002"/>
    </source>
</evidence>
<evidence type="ECO:0000313" key="15">
    <source>
        <dbReference type="Proteomes" id="UP000008311"/>
    </source>
</evidence>
<dbReference type="GO" id="GO:0005506">
    <property type="term" value="F:iron ion binding"/>
    <property type="evidence" value="ECO:0007669"/>
    <property type="project" value="InterPro"/>
</dbReference>
<evidence type="ECO:0000256" key="10">
    <source>
        <dbReference type="ARBA" id="ARBA00023033"/>
    </source>
</evidence>
<evidence type="ECO:0000256" key="11">
    <source>
        <dbReference type="ARBA" id="ARBA00023136"/>
    </source>
</evidence>
<dbReference type="Pfam" id="PF00067">
    <property type="entry name" value="p450"/>
    <property type="match status" value="1"/>
</dbReference>
<comment type="cofactor">
    <cofactor evidence="1 12">
        <name>heme</name>
        <dbReference type="ChEBI" id="CHEBI:30413"/>
    </cofactor>
</comment>
<dbReference type="GO" id="GO:0008216">
    <property type="term" value="P:spermidine metabolic process"/>
    <property type="evidence" value="ECO:0000318"/>
    <property type="project" value="GO_Central"/>
</dbReference>
<keyword evidence="9 12" id="KW-0408">Iron</keyword>
<evidence type="ECO:0000256" key="12">
    <source>
        <dbReference type="PIRSR" id="PIRSR602401-1"/>
    </source>
</evidence>
<keyword evidence="6 12" id="KW-0479">Metal-binding</keyword>
<dbReference type="PRINTS" id="PR00385">
    <property type="entry name" value="P450"/>
</dbReference>
<dbReference type="GO" id="GO:0016020">
    <property type="term" value="C:membrane"/>
    <property type="evidence" value="ECO:0007669"/>
    <property type="project" value="UniProtKB-SubCell"/>
</dbReference>
<keyword evidence="7" id="KW-1133">Transmembrane helix</keyword>
<keyword evidence="11" id="KW-0472">Membrane</keyword>
<keyword evidence="8 13" id="KW-0560">Oxidoreductase</keyword>
<dbReference type="EC" id="1.14.13.21" evidence="14"/>
<dbReference type="InterPro" id="IPR001128">
    <property type="entry name" value="Cyt_P450"/>
</dbReference>
<dbReference type="SUPFAM" id="SSF48264">
    <property type="entry name" value="Cytochrome P450"/>
    <property type="match status" value="1"/>
</dbReference>
<dbReference type="InParanoid" id="B9R991"/>
<name>B9R991_RICCO</name>
<dbReference type="InterPro" id="IPR017972">
    <property type="entry name" value="Cyt_P450_CS"/>
</dbReference>
<feature type="binding site" description="axial binding residue" evidence="12">
    <location>
        <position position="440"/>
    </location>
    <ligand>
        <name>heme</name>
        <dbReference type="ChEBI" id="CHEBI:30413"/>
    </ligand>
    <ligandPart>
        <name>Fe</name>
        <dbReference type="ChEBI" id="CHEBI:18248"/>
    </ligandPart>
</feature>
<keyword evidence="10 13" id="KW-0503">Monooxygenase</keyword>
<comment type="similarity">
    <text evidence="3 13">Belongs to the cytochrome P450 family.</text>
</comment>
<evidence type="ECO:0000256" key="7">
    <source>
        <dbReference type="ARBA" id="ARBA00022989"/>
    </source>
</evidence>
<evidence type="ECO:0000313" key="14">
    <source>
        <dbReference type="EMBL" id="EEF52168.1"/>
    </source>
</evidence>
<dbReference type="Proteomes" id="UP000008311">
    <property type="component" value="Unassembled WGS sequence"/>
</dbReference>
<proteinExistence type="inferred from homology"/>
<dbReference type="PANTHER" id="PTHR47944">
    <property type="entry name" value="CYTOCHROME P450 98A9"/>
    <property type="match status" value="1"/>
</dbReference>
<comment type="subcellular location">
    <subcellularLocation>
        <location evidence="2">Membrane</location>
        <topology evidence="2">Single-pass membrane protein</topology>
    </subcellularLocation>
</comment>
<evidence type="ECO:0000256" key="5">
    <source>
        <dbReference type="ARBA" id="ARBA00022692"/>
    </source>
</evidence>
<evidence type="ECO:0000256" key="13">
    <source>
        <dbReference type="RuleBase" id="RU000461"/>
    </source>
</evidence>
<dbReference type="PANTHER" id="PTHR47944:SF10">
    <property type="entry name" value="CYTOCHROME P450 98A9"/>
    <property type="match status" value="1"/>
</dbReference>
<dbReference type="GO" id="GO:0072548">
    <property type="term" value="F:dicoumaroyl monocaffeoyl spermidine meta-hydroxylase activity"/>
    <property type="evidence" value="ECO:0000318"/>
    <property type="project" value="GO_Central"/>
</dbReference>
<evidence type="ECO:0000256" key="1">
    <source>
        <dbReference type="ARBA" id="ARBA00001971"/>
    </source>
</evidence>
<dbReference type="InterPro" id="IPR002401">
    <property type="entry name" value="Cyt_P450_E_grp-I"/>
</dbReference>
<dbReference type="PROSITE" id="PS00086">
    <property type="entry name" value="CYTOCHROME_P450"/>
    <property type="match status" value="1"/>
</dbReference>
<evidence type="ECO:0000256" key="6">
    <source>
        <dbReference type="ARBA" id="ARBA00022723"/>
    </source>
</evidence>
<dbReference type="PRINTS" id="PR00463">
    <property type="entry name" value="EP450I"/>
</dbReference>
<organism evidence="14 15">
    <name type="scientific">Ricinus communis</name>
    <name type="common">Castor bean</name>
    <dbReference type="NCBI Taxonomy" id="3988"/>
    <lineage>
        <taxon>Eukaryota</taxon>
        <taxon>Viridiplantae</taxon>
        <taxon>Streptophyta</taxon>
        <taxon>Embryophyta</taxon>
        <taxon>Tracheophyta</taxon>
        <taxon>Spermatophyta</taxon>
        <taxon>Magnoliopsida</taxon>
        <taxon>eudicotyledons</taxon>
        <taxon>Gunneridae</taxon>
        <taxon>Pentapetalae</taxon>
        <taxon>rosids</taxon>
        <taxon>fabids</taxon>
        <taxon>Malpighiales</taxon>
        <taxon>Euphorbiaceae</taxon>
        <taxon>Acalyphoideae</taxon>
        <taxon>Acalypheae</taxon>
        <taxon>Ricinus</taxon>
    </lineage>
</organism>
<dbReference type="STRING" id="3988.B9R991"/>
<evidence type="ECO:0000256" key="4">
    <source>
        <dbReference type="ARBA" id="ARBA00022617"/>
    </source>
</evidence>
<keyword evidence="4 12" id="KW-0349">Heme</keyword>
<gene>
    <name evidence="14" type="ORF">RCOM_1514860</name>
</gene>
<keyword evidence="5" id="KW-0812">Transmembrane</keyword>
<dbReference type="FunFam" id="1.10.630.10:FF:000039">
    <property type="entry name" value="Cytochrome P450"/>
    <property type="match status" value="1"/>
</dbReference>
<dbReference type="GO" id="GO:0072549">
    <property type="term" value="F:monocoumaroyl dicaffeoyl spermidine meta-hydroxylase activity"/>
    <property type="evidence" value="ECO:0000318"/>
    <property type="project" value="GO_Central"/>
</dbReference>
<keyword evidence="15" id="KW-1185">Reference proteome</keyword>
<evidence type="ECO:0000256" key="3">
    <source>
        <dbReference type="ARBA" id="ARBA00010617"/>
    </source>
</evidence>
<evidence type="ECO:0000256" key="9">
    <source>
        <dbReference type="ARBA" id="ARBA00023004"/>
    </source>
</evidence>
<reference evidence="15" key="1">
    <citation type="journal article" date="2010" name="Nat. Biotechnol.">
        <title>Draft genome sequence of the oilseed species Ricinus communis.</title>
        <authorList>
            <person name="Chan A.P."/>
            <person name="Crabtree J."/>
            <person name="Zhao Q."/>
            <person name="Lorenzi H."/>
            <person name="Orvis J."/>
            <person name="Puiu D."/>
            <person name="Melake-Berhan A."/>
            <person name="Jones K.M."/>
            <person name="Redman J."/>
            <person name="Chen G."/>
            <person name="Cahoon E.B."/>
            <person name="Gedil M."/>
            <person name="Stanke M."/>
            <person name="Haas B.J."/>
            <person name="Wortman J.R."/>
            <person name="Fraser-Liggett C.M."/>
            <person name="Ravel J."/>
            <person name="Rabinowicz P.D."/>
        </authorList>
    </citation>
    <scope>NUCLEOTIDE SEQUENCE [LARGE SCALE GENOMIC DNA]</scope>
    <source>
        <strain evidence="15">cv. Hale</strain>
    </source>
</reference>
<dbReference type="AlphaFoldDB" id="B9R991"/>
<sequence length="511" mass="58099">MQKMDPFLLFISIVFIFSFTCKYYQKLKYKLPPGPFPWPVLGNLPNIEPDVSKCLDNWSQTYGRIISIWVGSTLNVVVSSSELAEEVLKDKDQVLAHRPRNKAVSIMSRNGKGILWADYGPQYARLRKICMLELFSQKGTEAFRPIREGEVRAMIESIYKDSTCLDNKQDDNLFLRKYLNPVVLNSVSMLVLGSRFLTREGVTNELGSEFKAIFGDEMKLATSLTPAEHIWWLNWIFRFRNKAFSGLLARRDSLIRAIMEEHKKVCDAKQHLVDSLLNLQETSNGICDEDITGLLWDVTTAGMETSTVVVEYTMAQLVKNPRLQLKAQEELDHVIGNKRVMSESDISNLPYLRCVVKEALRLHPPAPFLQPHKANADVKIGGYDIPEGTNIHVNVRAIGRDPEIWKDSLEFKPERFLEEDVEMKGYDFRLLPFGAGRRMCPAAQLGINLATSMIGHLLHHFNWSLPDAVVPEEIDLSAIPGSPSFLKTPLQVVPTLRLPAHLYKHESYDAK</sequence>
<protein>
    <submittedName>
        <fullName evidence="14">Cytochrome P450, putative</fullName>
        <ecNumber evidence="14">1.14.13.21</ecNumber>
    </submittedName>
</protein>
<dbReference type="Gene3D" id="1.10.630.10">
    <property type="entry name" value="Cytochrome P450"/>
    <property type="match status" value="1"/>
</dbReference>
<dbReference type="eggNOG" id="KOG0156">
    <property type="taxonomic scope" value="Eukaryota"/>
</dbReference>
<dbReference type="OrthoDB" id="1103324at2759"/>
<dbReference type="GO" id="GO:0072547">
    <property type="term" value="F:tricoumaroylspermidine meta-hydroxylase activity"/>
    <property type="evidence" value="ECO:0000318"/>
    <property type="project" value="GO_Central"/>
</dbReference>
<evidence type="ECO:0000256" key="2">
    <source>
        <dbReference type="ARBA" id="ARBA00004167"/>
    </source>
</evidence>
<dbReference type="EMBL" id="EQ973773">
    <property type="protein sequence ID" value="EEF52168.1"/>
    <property type="molecule type" value="Genomic_DNA"/>
</dbReference>
<dbReference type="GO" id="GO:0020037">
    <property type="term" value="F:heme binding"/>
    <property type="evidence" value="ECO:0007669"/>
    <property type="project" value="InterPro"/>
</dbReference>